<organism evidence="6 7">
    <name type="scientific">Tuber aestivum</name>
    <name type="common">summer truffle</name>
    <dbReference type="NCBI Taxonomy" id="59557"/>
    <lineage>
        <taxon>Eukaryota</taxon>
        <taxon>Fungi</taxon>
        <taxon>Dikarya</taxon>
        <taxon>Ascomycota</taxon>
        <taxon>Pezizomycotina</taxon>
        <taxon>Pezizomycetes</taxon>
        <taxon>Pezizales</taxon>
        <taxon>Tuberaceae</taxon>
        <taxon>Tuber</taxon>
    </lineage>
</organism>
<evidence type="ECO:0000256" key="5">
    <source>
        <dbReference type="ARBA" id="ARBA00022691"/>
    </source>
</evidence>
<dbReference type="GO" id="GO:0032259">
    <property type="term" value="P:methylation"/>
    <property type="evidence" value="ECO:0007669"/>
    <property type="project" value="UniProtKB-KW"/>
</dbReference>
<dbReference type="SMART" id="SM01296">
    <property type="entry name" value="N2227"/>
    <property type="match status" value="1"/>
</dbReference>
<dbReference type="SUPFAM" id="SSF53335">
    <property type="entry name" value="S-adenosyl-L-methionine-dependent methyltransferases"/>
    <property type="match status" value="1"/>
</dbReference>
<keyword evidence="5" id="KW-0949">S-adenosyl-L-methionine</keyword>
<evidence type="ECO:0000313" key="7">
    <source>
        <dbReference type="Proteomes" id="UP001412239"/>
    </source>
</evidence>
<comment type="similarity">
    <text evidence="1">Belongs to the carnosine N-methyltransferase family.</text>
</comment>
<dbReference type="GO" id="GO:0030735">
    <property type="term" value="F:carnosine N-methyltransferase activity"/>
    <property type="evidence" value="ECO:0007669"/>
    <property type="project" value="UniProtKB-EC"/>
</dbReference>
<gene>
    <name evidence="6" type="ORF">GSTUAT00005238001</name>
</gene>
<dbReference type="AlphaFoldDB" id="A0A292PSL4"/>
<dbReference type="EC" id="2.1.1.22" evidence="2"/>
<proteinExistence type="inferred from homology"/>
<keyword evidence="3" id="KW-0489">Methyltransferase</keyword>
<dbReference type="Proteomes" id="UP001412239">
    <property type="component" value="Unassembled WGS sequence"/>
</dbReference>
<evidence type="ECO:0000256" key="2">
    <source>
        <dbReference type="ARBA" id="ARBA00012003"/>
    </source>
</evidence>
<protein>
    <recommendedName>
        <fullName evidence="2">carnosine N-methyltransferase</fullName>
        <ecNumber evidence="2">2.1.1.22</ecNumber>
    </recommendedName>
</protein>
<dbReference type="InterPro" id="IPR012901">
    <property type="entry name" value="CARME"/>
</dbReference>
<evidence type="ECO:0000256" key="4">
    <source>
        <dbReference type="ARBA" id="ARBA00022679"/>
    </source>
</evidence>
<dbReference type="PANTHER" id="PTHR12303">
    <property type="entry name" value="CARNOSINE N-METHYLTRANSFERASE"/>
    <property type="match status" value="1"/>
</dbReference>
<evidence type="ECO:0000256" key="1">
    <source>
        <dbReference type="ARBA" id="ARBA00010086"/>
    </source>
</evidence>
<name>A0A292PSL4_9PEZI</name>
<dbReference type="InterPro" id="IPR029063">
    <property type="entry name" value="SAM-dependent_MTases_sf"/>
</dbReference>
<dbReference type="Pfam" id="PF07942">
    <property type="entry name" value="CARME"/>
    <property type="match status" value="1"/>
</dbReference>
<keyword evidence="4" id="KW-0808">Transferase</keyword>
<keyword evidence="7" id="KW-1185">Reference proteome</keyword>
<evidence type="ECO:0000256" key="3">
    <source>
        <dbReference type="ARBA" id="ARBA00022603"/>
    </source>
</evidence>
<dbReference type="EMBL" id="LN891042">
    <property type="protein sequence ID" value="CUS10622.1"/>
    <property type="molecule type" value="Genomic_DNA"/>
</dbReference>
<sequence>MSANGVGSDAEFDPFNDAEELRALTSALSSFHLYRRAAHQNLTHHRRTSFFALSLAHQALLNKSPINYLPTLDKVDHAIEDNAVLSEAIFRSAVDAFEIDLGATGGGFKAWGNSASDGDLDKVRSTIKQFYRDWSDEGRVEREACYGGVMKELEERFGEVEDKYGSLNIYIRAIVLIPGAGLGRLAFDIAVAGYTSQGNEFSYHQLMASNYILNHTTAANQHTLHPFISTFSNHPTRPSHLRGIQIPDVHPGSLLELMGSDRFSMTAGDFRQAYKDLHPSQKFDVCATVFFIDTAPNLISYIETIKHLLVDDGVWVNFGPLLWHFEEHAQEEQTSRNGGEGEDVGAAGKFELCLDEVLALVEMCGFKLEKVVTGAKTGYVGDEKSMLRHEYEGVFWVAVKA</sequence>
<reference evidence="6" key="1">
    <citation type="submission" date="2015-10" db="EMBL/GenBank/DDBJ databases">
        <authorList>
            <person name="Regsiter A."/>
            <person name="william w."/>
        </authorList>
    </citation>
    <scope>NUCLEOTIDE SEQUENCE</scope>
    <source>
        <strain evidence="6">Montdore</strain>
    </source>
</reference>
<accession>A0A292PSL4</accession>
<dbReference type="PANTHER" id="PTHR12303:SF6">
    <property type="entry name" value="CARNOSINE N-METHYLTRANSFERASE"/>
    <property type="match status" value="1"/>
</dbReference>
<evidence type="ECO:0000313" key="6">
    <source>
        <dbReference type="EMBL" id="CUS10622.1"/>
    </source>
</evidence>